<reference evidence="2" key="1">
    <citation type="submission" date="2022-10" db="EMBL/GenBank/DDBJ databases">
        <title>Puccinia triticina Genome sequencing and assembly.</title>
        <authorList>
            <person name="Li C."/>
        </authorList>
    </citation>
    <scope>NUCLEOTIDE SEQUENCE</scope>
    <source>
        <strain evidence="2">Pt15</strain>
    </source>
</reference>
<evidence type="ECO:0000256" key="1">
    <source>
        <dbReference type="SAM" id="MobiDB-lite"/>
    </source>
</evidence>
<accession>A0ABY7CPR7</accession>
<keyword evidence="3" id="KW-1185">Reference proteome</keyword>
<name>A0ABY7CPR7_9BASI</name>
<dbReference type="RefSeq" id="XP_053022225.1">
    <property type="nucleotide sequence ID" value="XM_053170999.1"/>
</dbReference>
<dbReference type="Proteomes" id="UP001164743">
    <property type="component" value="Chromosome 7A"/>
</dbReference>
<dbReference type="EMBL" id="CP110427">
    <property type="protein sequence ID" value="WAQ86670.1"/>
    <property type="molecule type" value="Genomic_DNA"/>
</dbReference>
<feature type="compositionally biased region" description="Low complexity" evidence="1">
    <location>
        <begin position="320"/>
        <end position="332"/>
    </location>
</feature>
<evidence type="ECO:0000313" key="3">
    <source>
        <dbReference type="Proteomes" id="UP001164743"/>
    </source>
</evidence>
<sequence length="429" mass="47465">MHRQSPAAMRSSANLERMDVLLKATGISAHVTVPSCPPIKLDVEACYNQLSQSDDQRPEDVVMRQALELYCSLLSPATTPTQTFKSGYQSEQDRLPFTPSGVLNCEDEYRPLSIVFDEPQACDLYDAADLNRPFGFASGQNYLTQHNYLPHPTHLTQCSWSTPPTVSEHENSDADDMDDPFACYPLFHSLRLTPHSSYTAHEVNPTPFRRQSSEQFLEKDTHSYLSQEQIQTSAQSSISSVGKSFEIARESAADVRAQGSIAQSLARRSLYSAAVEPSVPEPKSTGRKQTFSMISFAKQRKVTPTNHGLRISGPMPIDTSHSASSSGTFSVPARPPRPPGARLLSAGSLSPPLEANEDITPVKHFPSKLRVPSRSSTLPQEEAFNPMSLPRKYPSRPEMKSLWTTIKTSTSRSSLSVDRSMIRHLNVDL</sequence>
<proteinExistence type="predicted"/>
<feature type="region of interest" description="Disordered" evidence="1">
    <location>
        <begin position="319"/>
        <end position="338"/>
    </location>
</feature>
<protein>
    <submittedName>
        <fullName evidence="2">Uncharacterized protein</fullName>
    </submittedName>
</protein>
<gene>
    <name evidence="2" type="ORF">PtA15_7A398</name>
</gene>
<dbReference type="GeneID" id="77811894"/>
<evidence type="ECO:0000313" key="2">
    <source>
        <dbReference type="EMBL" id="WAQ86670.1"/>
    </source>
</evidence>
<organism evidence="2 3">
    <name type="scientific">Puccinia triticina</name>
    <dbReference type="NCBI Taxonomy" id="208348"/>
    <lineage>
        <taxon>Eukaryota</taxon>
        <taxon>Fungi</taxon>
        <taxon>Dikarya</taxon>
        <taxon>Basidiomycota</taxon>
        <taxon>Pucciniomycotina</taxon>
        <taxon>Pucciniomycetes</taxon>
        <taxon>Pucciniales</taxon>
        <taxon>Pucciniaceae</taxon>
        <taxon>Puccinia</taxon>
    </lineage>
</organism>